<evidence type="ECO:0000256" key="1">
    <source>
        <dbReference type="ARBA" id="ARBA00003732"/>
    </source>
</evidence>
<organism evidence="10 11">
    <name type="scientific">Klebsormidium nitens</name>
    <name type="common">Green alga</name>
    <name type="synonym">Ulothrix nitens</name>
    <dbReference type="NCBI Taxonomy" id="105231"/>
    <lineage>
        <taxon>Eukaryota</taxon>
        <taxon>Viridiplantae</taxon>
        <taxon>Streptophyta</taxon>
        <taxon>Klebsormidiophyceae</taxon>
        <taxon>Klebsormidiales</taxon>
        <taxon>Klebsormidiaceae</taxon>
        <taxon>Klebsormidium</taxon>
    </lineage>
</organism>
<keyword evidence="3" id="KW-0677">Repeat</keyword>
<dbReference type="Gene3D" id="4.10.1110.10">
    <property type="entry name" value="AN1-like Zinc finger"/>
    <property type="match status" value="2"/>
</dbReference>
<evidence type="ECO:0000256" key="3">
    <source>
        <dbReference type="ARBA" id="ARBA00022737"/>
    </source>
</evidence>
<feature type="region of interest" description="Disordered" evidence="7">
    <location>
        <begin position="170"/>
        <end position="235"/>
    </location>
</feature>
<evidence type="ECO:0000259" key="9">
    <source>
        <dbReference type="PROSITE" id="PS51039"/>
    </source>
</evidence>
<dbReference type="PROSITE" id="PS00028">
    <property type="entry name" value="ZINC_FINGER_C2H2_1"/>
    <property type="match status" value="1"/>
</dbReference>
<keyword evidence="11" id="KW-1185">Reference proteome</keyword>
<comment type="function">
    <text evidence="1">May be involved in environmental stress response.</text>
</comment>
<dbReference type="InterPro" id="IPR035896">
    <property type="entry name" value="AN1-like_Znf"/>
</dbReference>
<feature type="domain" description="C2H2-type" evidence="8">
    <location>
        <begin position="269"/>
        <end position="297"/>
    </location>
</feature>
<evidence type="ECO:0000256" key="4">
    <source>
        <dbReference type="ARBA" id="ARBA00022771"/>
    </source>
</evidence>
<evidence type="ECO:0008006" key="12">
    <source>
        <dbReference type="Google" id="ProtNLM"/>
    </source>
</evidence>
<dbReference type="SMART" id="SM00154">
    <property type="entry name" value="ZnF_AN1"/>
    <property type="match status" value="2"/>
</dbReference>
<dbReference type="GO" id="GO:0005737">
    <property type="term" value="C:cytoplasm"/>
    <property type="evidence" value="ECO:0000318"/>
    <property type="project" value="GO_Central"/>
</dbReference>
<dbReference type="PANTHER" id="PTHR14677:SF20">
    <property type="entry name" value="ZINC FINGER AN1-TYPE CONTAINING 2A-RELATED"/>
    <property type="match status" value="1"/>
</dbReference>
<dbReference type="GO" id="GO:0008270">
    <property type="term" value="F:zinc ion binding"/>
    <property type="evidence" value="ECO:0007669"/>
    <property type="project" value="UniProtKB-KW"/>
</dbReference>
<dbReference type="PANTHER" id="PTHR14677">
    <property type="entry name" value="ARSENITE INDUCUBLE RNA ASSOCIATED PROTEIN AIP-1-RELATED"/>
    <property type="match status" value="1"/>
</dbReference>
<keyword evidence="4 6" id="KW-0863">Zinc-finger</keyword>
<proteinExistence type="predicted"/>
<dbReference type="InterPro" id="IPR057357">
    <property type="entry name" value="Znf-C2H2_ZFAND2A/B"/>
</dbReference>
<keyword evidence="2" id="KW-0479">Metal-binding</keyword>
<evidence type="ECO:0000256" key="6">
    <source>
        <dbReference type="PROSITE-ProRule" id="PRU00042"/>
    </source>
</evidence>
<dbReference type="AlphaFoldDB" id="A0A1Y1HZ95"/>
<dbReference type="InterPro" id="IPR000058">
    <property type="entry name" value="Znf_AN1"/>
</dbReference>
<feature type="compositionally biased region" description="Low complexity" evidence="7">
    <location>
        <begin position="170"/>
        <end position="191"/>
    </location>
</feature>
<evidence type="ECO:0000256" key="7">
    <source>
        <dbReference type="SAM" id="MobiDB-lite"/>
    </source>
</evidence>
<dbReference type="Gene3D" id="3.30.160.60">
    <property type="entry name" value="Classic Zinc Finger"/>
    <property type="match status" value="1"/>
</dbReference>
<evidence type="ECO:0000256" key="2">
    <source>
        <dbReference type="ARBA" id="ARBA00022723"/>
    </source>
</evidence>
<reference evidence="10 11" key="1">
    <citation type="journal article" date="2014" name="Nat. Commun.">
        <title>Klebsormidium flaccidum genome reveals primary factors for plant terrestrial adaptation.</title>
        <authorList>
            <person name="Hori K."/>
            <person name="Maruyama F."/>
            <person name="Fujisawa T."/>
            <person name="Togashi T."/>
            <person name="Yamamoto N."/>
            <person name="Seo M."/>
            <person name="Sato S."/>
            <person name="Yamada T."/>
            <person name="Mori H."/>
            <person name="Tajima N."/>
            <person name="Moriyama T."/>
            <person name="Ikeuchi M."/>
            <person name="Watanabe M."/>
            <person name="Wada H."/>
            <person name="Kobayashi K."/>
            <person name="Saito M."/>
            <person name="Masuda T."/>
            <person name="Sasaki-Sekimoto Y."/>
            <person name="Mashiguchi K."/>
            <person name="Awai K."/>
            <person name="Shimojima M."/>
            <person name="Masuda S."/>
            <person name="Iwai M."/>
            <person name="Nobusawa T."/>
            <person name="Narise T."/>
            <person name="Kondo S."/>
            <person name="Saito H."/>
            <person name="Sato R."/>
            <person name="Murakawa M."/>
            <person name="Ihara Y."/>
            <person name="Oshima-Yamada Y."/>
            <person name="Ohtaka K."/>
            <person name="Satoh M."/>
            <person name="Sonobe K."/>
            <person name="Ishii M."/>
            <person name="Ohtani R."/>
            <person name="Kanamori-Sato M."/>
            <person name="Honoki R."/>
            <person name="Miyazaki D."/>
            <person name="Mochizuki H."/>
            <person name="Umetsu J."/>
            <person name="Higashi K."/>
            <person name="Shibata D."/>
            <person name="Kamiya Y."/>
            <person name="Sato N."/>
            <person name="Nakamura Y."/>
            <person name="Tabata S."/>
            <person name="Ida S."/>
            <person name="Kurokawa K."/>
            <person name="Ohta H."/>
        </authorList>
    </citation>
    <scope>NUCLEOTIDE SEQUENCE [LARGE SCALE GENOMIC DNA]</scope>
    <source>
        <strain evidence="10 11">NIES-2285</strain>
    </source>
</reference>
<feature type="domain" description="AN1-type" evidence="9">
    <location>
        <begin position="96"/>
        <end position="146"/>
    </location>
</feature>
<dbReference type="PROSITE" id="PS51039">
    <property type="entry name" value="ZF_AN1"/>
    <property type="match status" value="2"/>
</dbReference>
<dbReference type="OMA" id="QCPNANQ"/>
<dbReference type="PROSITE" id="PS50157">
    <property type="entry name" value="ZINC_FINGER_C2H2_2"/>
    <property type="match status" value="1"/>
</dbReference>
<dbReference type="Pfam" id="PF01428">
    <property type="entry name" value="zf-AN1"/>
    <property type="match status" value="2"/>
</dbReference>
<gene>
    <name evidence="10" type="ORF">KFL_001050150</name>
</gene>
<protein>
    <recommendedName>
        <fullName evidence="12">Zinc finger AN1 and C2H2 domain-containing stress-associated protein 16</fullName>
    </recommendedName>
</protein>
<dbReference type="EMBL" id="DF237054">
    <property type="protein sequence ID" value="GAQ82251.1"/>
    <property type="molecule type" value="Genomic_DNA"/>
</dbReference>
<accession>A0A1Y1HZ95</accession>
<keyword evidence="5" id="KW-0862">Zinc</keyword>
<dbReference type="InterPro" id="IPR013087">
    <property type="entry name" value="Znf_C2H2_type"/>
</dbReference>
<evidence type="ECO:0000313" key="11">
    <source>
        <dbReference type="Proteomes" id="UP000054558"/>
    </source>
</evidence>
<evidence type="ECO:0000256" key="5">
    <source>
        <dbReference type="ARBA" id="ARBA00022833"/>
    </source>
</evidence>
<dbReference type="SMART" id="SM00355">
    <property type="entry name" value="ZnF_C2H2"/>
    <property type="match status" value="2"/>
</dbReference>
<evidence type="ECO:0000259" key="8">
    <source>
        <dbReference type="PROSITE" id="PS50157"/>
    </source>
</evidence>
<name>A0A1Y1HZ95_KLENI</name>
<feature type="domain" description="AN1-type" evidence="9">
    <location>
        <begin position="7"/>
        <end position="55"/>
    </location>
</feature>
<evidence type="ECO:0000313" key="10">
    <source>
        <dbReference type="EMBL" id="GAQ82251.1"/>
    </source>
</evidence>
<dbReference type="SUPFAM" id="SSF118310">
    <property type="entry name" value="AN1-like Zinc finger"/>
    <property type="match status" value="2"/>
</dbReference>
<dbReference type="STRING" id="105231.A0A1Y1HZ95"/>
<sequence>MGTLLIPDLGEHCSRADCGQVDFLPFKCDGCSKVFCLEHRLYGAHSCPKAGAGDASVLLCPICAKAVRIIPGEDSNVTWDRHASSAGCDPANYAKAKRKPRCPVVGCREQLTFSNKVQCKECQQVVCLRHRFGPEHLCPGKPTAAKTATAYGKKFLQSFNNTFGTSAAASAASSSKPNSSKSGSNSKPAANPKRVPPKQAAAIPSSPQNTVQGSAFRRMQGAGVAERSSNGSTGAEECPVCHFRCDNVNELIAHSEAVHSQSGQPAGPDICPKCQRAFPDPVTLIRHVETEHFGNSREQSSSSGLAGFFKRTLDSLKQL</sequence>
<dbReference type="Proteomes" id="UP000054558">
    <property type="component" value="Unassembled WGS sequence"/>
</dbReference>
<dbReference type="Pfam" id="PF25403">
    <property type="entry name" value="zf-C2H2_ZFAND2"/>
    <property type="match status" value="1"/>
</dbReference>
<dbReference type="OrthoDB" id="431929at2759"/>